<keyword evidence="2" id="KW-1133">Transmembrane helix</keyword>
<keyword evidence="2" id="KW-0472">Membrane</keyword>
<dbReference type="OrthoDB" id="2619264at2"/>
<feature type="region of interest" description="Disordered" evidence="1">
    <location>
        <begin position="63"/>
        <end position="86"/>
    </location>
</feature>
<feature type="compositionally biased region" description="Basic and acidic residues" evidence="1">
    <location>
        <begin position="75"/>
        <end position="86"/>
    </location>
</feature>
<dbReference type="Proteomes" id="UP000321157">
    <property type="component" value="Unassembled WGS sequence"/>
</dbReference>
<evidence type="ECO:0000256" key="2">
    <source>
        <dbReference type="SAM" id="Phobius"/>
    </source>
</evidence>
<protein>
    <submittedName>
        <fullName evidence="3">Uncharacterized protein</fullName>
    </submittedName>
</protein>
<feature type="transmembrane region" description="Helical" evidence="2">
    <location>
        <begin position="7"/>
        <end position="23"/>
    </location>
</feature>
<evidence type="ECO:0000313" key="3">
    <source>
        <dbReference type="EMBL" id="GEN32605.1"/>
    </source>
</evidence>
<organism evidence="3 4">
    <name type="scientific">Aneurinibacillus danicus</name>
    <dbReference type="NCBI Taxonomy" id="267746"/>
    <lineage>
        <taxon>Bacteria</taxon>
        <taxon>Bacillati</taxon>
        <taxon>Bacillota</taxon>
        <taxon>Bacilli</taxon>
        <taxon>Bacillales</taxon>
        <taxon>Paenibacillaceae</taxon>
        <taxon>Aneurinibacillus group</taxon>
        <taxon>Aneurinibacillus</taxon>
    </lineage>
</organism>
<comment type="caution">
    <text evidence="3">The sequence shown here is derived from an EMBL/GenBank/DDBJ whole genome shotgun (WGS) entry which is preliminary data.</text>
</comment>
<feature type="transmembrane region" description="Helical" evidence="2">
    <location>
        <begin position="35"/>
        <end position="54"/>
    </location>
</feature>
<evidence type="ECO:0000256" key="1">
    <source>
        <dbReference type="SAM" id="MobiDB-lite"/>
    </source>
</evidence>
<proteinExistence type="predicted"/>
<evidence type="ECO:0000313" key="4">
    <source>
        <dbReference type="Proteomes" id="UP000321157"/>
    </source>
</evidence>
<name>A0A511V138_9BACL</name>
<accession>A0A511V138</accession>
<keyword evidence="2" id="KW-0812">Transmembrane</keyword>
<sequence length="86" mass="9898">MGHPFRSIGYLIFAFLLVLYGLPRLPFLAEKNEAVVFSAIWIGFALLIIGVHLYQIIREREGQDTVSSLVAPQREQAKKRTQFDYE</sequence>
<dbReference type="RefSeq" id="WP_146807914.1">
    <property type="nucleotide sequence ID" value="NZ_BJXX01000010.1"/>
</dbReference>
<reference evidence="3 4" key="1">
    <citation type="submission" date="2019-07" db="EMBL/GenBank/DDBJ databases">
        <title>Whole genome shotgun sequence of Aneurinibacillus danicus NBRC 102444.</title>
        <authorList>
            <person name="Hosoyama A."/>
            <person name="Uohara A."/>
            <person name="Ohji S."/>
            <person name="Ichikawa N."/>
        </authorList>
    </citation>
    <scope>NUCLEOTIDE SEQUENCE [LARGE SCALE GENOMIC DNA]</scope>
    <source>
        <strain evidence="3 4">NBRC 102444</strain>
    </source>
</reference>
<dbReference type="EMBL" id="BJXX01000010">
    <property type="protein sequence ID" value="GEN32605.1"/>
    <property type="molecule type" value="Genomic_DNA"/>
</dbReference>
<keyword evidence="4" id="KW-1185">Reference proteome</keyword>
<gene>
    <name evidence="3" type="ORF">ADA01nite_00650</name>
</gene>
<dbReference type="AlphaFoldDB" id="A0A511V138"/>